<keyword evidence="4" id="KW-0186">Copper</keyword>
<evidence type="ECO:0000256" key="4">
    <source>
        <dbReference type="ARBA" id="ARBA00023008"/>
    </source>
</evidence>
<dbReference type="SMART" id="SM00412">
    <property type="entry name" value="Cu_FIST"/>
    <property type="match status" value="1"/>
</dbReference>
<proteinExistence type="predicted"/>
<evidence type="ECO:0000256" key="2">
    <source>
        <dbReference type="ARBA" id="ARBA00022723"/>
    </source>
</evidence>
<comment type="subcellular location">
    <subcellularLocation>
        <location evidence="1">Nucleus</location>
    </subcellularLocation>
</comment>
<keyword evidence="3" id="KW-0862">Zinc</keyword>
<name>A0AAE0I144_9PEZI</name>
<keyword evidence="5" id="KW-0805">Transcription regulation</keyword>
<reference evidence="10" key="1">
    <citation type="journal article" date="2023" name="Mol. Phylogenet. Evol.">
        <title>Genome-scale phylogeny and comparative genomics of the fungal order Sordariales.</title>
        <authorList>
            <person name="Hensen N."/>
            <person name="Bonometti L."/>
            <person name="Westerberg I."/>
            <person name="Brannstrom I.O."/>
            <person name="Guillou S."/>
            <person name="Cros-Aarteil S."/>
            <person name="Calhoun S."/>
            <person name="Haridas S."/>
            <person name="Kuo A."/>
            <person name="Mondo S."/>
            <person name="Pangilinan J."/>
            <person name="Riley R."/>
            <person name="LaButti K."/>
            <person name="Andreopoulos B."/>
            <person name="Lipzen A."/>
            <person name="Chen C."/>
            <person name="Yan M."/>
            <person name="Daum C."/>
            <person name="Ng V."/>
            <person name="Clum A."/>
            <person name="Steindorff A."/>
            <person name="Ohm R.A."/>
            <person name="Martin F."/>
            <person name="Silar P."/>
            <person name="Natvig D.O."/>
            <person name="Lalanne C."/>
            <person name="Gautier V."/>
            <person name="Ament-Velasquez S.L."/>
            <person name="Kruys A."/>
            <person name="Hutchinson M.I."/>
            <person name="Powell A.J."/>
            <person name="Barry K."/>
            <person name="Miller A.N."/>
            <person name="Grigoriev I.V."/>
            <person name="Debuchy R."/>
            <person name="Gladieux P."/>
            <person name="Hiltunen Thoren M."/>
            <person name="Johannesson H."/>
        </authorList>
    </citation>
    <scope>NUCLEOTIDE SEQUENCE</scope>
    <source>
        <strain evidence="10">CBS 118394</strain>
    </source>
</reference>
<organism evidence="10 11">
    <name type="scientific">Apodospora peruviana</name>
    <dbReference type="NCBI Taxonomy" id="516989"/>
    <lineage>
        <taxon>Eukaryota</taxon>
        <taxon>Fungi</taxon>
        <taxon>Dikarya</taxon>
        <taxon>Ascomycota</taxon>
        <taxon>Pezizomycotina</taxon>
        <taxon>Sordariomycetes</taxon>
        <taxon>Sordariomycetidae</taxon>
        <taxon>Sordariales</taxon>
        <taxon>Lasiosphaeriaceae</taxon>
        <taxon>Apodospora</taxon>
    </lineage>
</organism>
<keyword evidence="7" id="KW-0539">Nucleus</keyword>
<dbReference type="SUPFAM" id="SSF57879">
    <property type="entry name" value="Zinc domain conserved in yeast copper-regulated transcription factors"/>
    <property type="match status" value="1"/>
</dbReference>
<evidence type="ECO:0000256" key="1">
    <source>
        <dbReference type="ARBA" id="ARBA00004123"/>
    </source>
</evidence>
<dbReference type="Gene3D" id="3.90.430.10">
    <property type="entry name" value="Copper fist DNA-binding domain"/>
    <property type="match status" value="1"/>
</dbReference>
<evidence type="ECO:0000256" key="7">
    <source>
        <dbReference type="ARBA" id="ARBA00023242"/>
    </source>
</evidence>
<sequence>MPFINGQKMACAPCIRGHRSTKCNHFNERVMVPVRKPGRPLSTCPCPPGKPCACGGVRVAIPRKQQCGCGPEKGEEASLAEQQQQAPSPVVETPTSPSRPSFRVNKSGSMSRTNGRKQSFDPANLGRIDPMSVNLVMPQNVGLDNTNGVSMAPNNIVAQMSPPVTSGFVTNIGYVASGPPNGFGHPRNLAYTAPLAYTMSPQYTQTHHLPPQGEIKREDSIHSSQIQDLGLSIQTTPPSNGTKSCCSPAVDEPQQQRQPVNLGPSLMPSSNGGMSNGGSCCDGGGKKDSPVSPTNGMPPVVAQAGYDKEFMTTRFQSPTIPGHGLKTHENFQTQIPFPTVYTYPGDYGSWQHPVNQAIWQQIASQPSMSLGPADTTIANNPPTNGGTSTANGELGGGGAGTTHECACVDCKCIGCLAHPFNDQMFQYVNNAYMDSPTNTNGSNGGHAVAGADLSQTTTNGVPPPESPPDQAQTPSDASGFSSDEQQLSLSTVDYFFVNLPLRDDGTCGGDLHACPCGDDCQCIGCLVHNAPLPEQ</sequence>
<evidence type="ECO:0000256" key="5">
    <source>
        <dbReference type="ARBA" id="ARBA00023015"/>
    </source>
</evidence>
<reference evidence="10" key="2">
    <citation type="submission" date="2023-06" db="EMBL/GenBank/DDBJ databases">
        <authorList>
            <consortium name="Lawrence Berkeley National Laboratory"/>
            <person name="Haridas S."/>
            <person name="Hensen N."/>
            <person name="Bonometti L."/>
            <person name="Westerberg I."/>
            <person name="Brannstrom I.O."/>
            <person name="Guillou S."/>
            <person name="Cros-Aarteil S."/>
            <person name="Calhoun S."/>
            <person name="Kuo A."/>
            <person name="Mondo S."/>
            <person name="Pangilinan J."/>
            <person name="Riley R."/>
            <person name="Labutti K."/>
            <person name="Andreopoulos B."/>
            <person name="Lipzen A."/>
            <person name="Chen C."/>
            <person name="Yanf M."/>
            <person name="Daum C."/>
            <person name="Ng V."/>
            <person name="Clum A."/>
            <person name="Steindorff A."/>
            <person name="Ohm R."/>
            <person name="Martin F."/>
            <person name="Silar P."/>
            <person name="Natvig D."/>
            <person name="Lalanne C."/>
            <person name="Gautier V."/>
            <person name="Ament-Velasquez S.L."/>
            <person name="Kruys A."/>
            <person name="Hutchinson M.I."/>
            <person name="Powell A.J."/>
            <person name="Barry K."/>
            <person name="Miller A.N."/>
            <person name="Grigoriev I.V."/>
            <person name="Debuchy R."/>
            <person name="Gladieux P."/>
            <person name="Thoren M.H."/>
            <person name="Johannesson H."/>
        </authorList>
    </citation>
    <scope>NUCLEOTIDE SEQUENCE</scope>
    <source>
        <strain evidence="10">CBS 118394</strain>
    </source>
</reference>
<accession>A0AAE0I144</accession>
<dbReference type="InterPro" id="IPR036395">
    <property type="entry name" value="Cu_fist_DNA-bd_dom_sf"/>
</dbReference>
<feature type="compositionally biased region" description="Polar residues" evidence="8">
    <location>
        <begin position="104"/>
        <end position="117"/>
    </location>
</feature>
<dbReference type="EMBL" id="JAUEDM010000005">
    <property type="protein sequence ID" value="KAK3316334.1"/>
    <property type="molecule type" value="Genomic_DNA"/>
</dbReference>
<feature type="compositionally biased region" description="Low complexity" evidence="8">
    <location>
        <begin position="78"/>
        <end position="101"/>
    </location>
</feature>
<dbReference type="SMART" id="SM01090">
    <property type="entry name" value="Copper-fist"/>
    <property type="match status" value="1"/>
</dbReference>
<dbReference type="InterPro" id="IPR001083">
    <property type="entry name" value="Cu_fist_DNA-bd_dom"/>
</dbReference>
<keyword evidence="11" id="KW-1185">Reference proteome</keyword>
<dbReference type="GO" id="GO:0006879">
    <property type="term" value="P:intracellular iron ion homeostasis"/>
    <property type="evidence" value="ECO:0007669"/>
    <property type="project" value="TreeGrafter"/>
</dbReference>
<feature type="region of interest" description="Disordered" evidence="8">
    <location>
        <begin position="438"/>
        <end position="483"/>
    </location>
</feature>
<evidence type="ECO:0000256" key="3">
    <source>
        <dbReference type="ARBA" id="ARBA00022833"/>
    </source>
</evidence>
<dbReference type="InterPro" id="IPR051763">
    <property type="entry name" value="Copper_Homeo_Regul"/>
</dbReference>
<protein>
    <recommendedName>
        <fullName evidence="9">Copper-fist domain-containing protein</fullName>
    </recommendedName>
</protein>
<dbReference type="GO" id="GO:0000981">
    <property type="term" value="F:DNA-binding transcription factor activity, RNA polymerase II-specific"/>
    <property type="evidence" value="ECO:0007669"/>
    <property type="project" value="TreeGrafter"/>
</dbReference>
<feature type="domain" description="Copper-fist" evidence="9">
    <location>
        <begin position="1"/>
        <end position="41"/>
    </location>
</feature>
<keyword evidence="6" id="KW-0804">Transcription</keyword>
<dbReference type="FunFam" id="3.90.430.10:FF:000001">
    <property type="entry name" value="Copper fist DNA-binding protein"/>
    <property type="match status" value="1"/>
</dbReference>
<dbReference type="Proteomes" id="UP001283341">
    <property type="component" value="Unassembled WGS sequence"/>
</dbReference>
<dbReference type="GO" id="GO:0006878">
    <property type="term" value="P:intracellular copper ion homeostasis"/>
    <property type="evidence" value="ECO:0007669"/>
    <property type="project" value="TreeGrafter"/>
</dbReference>
<evidence type="ECO:0000256" key="6">
    <source>
        <dbReference type="ARBA" id="ARBA00023163"/>
    </source>
</evidence>
<gene>
    <name evidence="10" type="ORF">B0H66DRAFT_291817</name>
</gene>
<feature type="compositionally biased region" description="Polar residues" evidence="8">
    <location>
        <begin position="469"/>
        <end position="483"/>
    </location>
</feature>
<feature type="region of interest" description="Disordered" evidence="8">
    <location>
        <begin position="78"/>
        <end position="125"/>
    </location>
</feature>
<dbReference type="GO" id="GO:0000978">
    <property type="term" value="F:RNA polymerase II cis-regulatory region sequence-specific DNA binding"/>
    <property type="evidence" value="ECO:0007669"/>
    <property type="project" value="TreeGrafter"/>
</dbReference>
<dbReference type="PANTHER" id="PTHR28088:SF9">
    <property type="entry name" value="TRANSCRIPTION FACTOR GRISEA, PUTATIVE (AFU_ORTHOLOGUE AFUA_1G13190)-RELATED"/>
    <property type="match status" value="1"/>
</dbReference>
<dbReference type="Pfam" id="PF00649">
    <property type="entry name" value="Copper-fist"/>
    <property type="match status" value="1"/>
</dbReference>
<dbReference type="GO" id="GO:0005507">
    <property type="term" value="F:copper ion binding"/>
    <property type="evidence" value="ECO:0007669"/>
    <property type="project" value="InterPro"/>
</dbReference>
<dbReference type="PROSITE" id="PS50073">
    <property type="entry name" value="COPPER_FIST_2"/>
    <property type="match status" value="1"/>
</dbReference>
<dbReference type="PRINTS" id="PR00617">
    <property type="entry name" value="COPPERFIST"/>
</dbReference>
<dbReference type="PROSITE" id="PS01119">
    <property type="entry name" value="COPPER_FIST_1"/>
    <property type="match status" value="1"/>
</dbReference>
<feature type="region of interest" description="Disordered" evidence="8">
    <location>
        <begin position="372"/>
        <end position="392"/>
    </location>
</feature>
<evidence type="ECO:0000259" key="9">
    <source>
        <dbReference type="PROSITE" id="PS50073"/>
    </source>
</evidence>
<feature type="region of interest" description="Disordered" evidence="8">
    <location>
        <begin position="237"/>
        <end position="262"/>
    </location>
</feature>
<keyword evidence="2" id="KW-0479">Metal-binding</keyword>
<comment type="caution">
    <text evidence="10">The sequence shown here is derived from an EMBL/GenBank/DDBJ whole genome shotgun (WGS) entry which is preliminary data.</text>
</comment>
<dbReference type="PANTHER" id="PTHR28088">
    <property type="entry name" value="TRANSCRIPTIONAL ACTIVATOR HAA1-RELATED"/>
    <property type="match status" value="1"/>
</dbReference>
<dbReference type="GO" id="GO:0045944">
    <property type="term" value="P:positive regulation of transcription by RNA polymerase II"/>
    <property type="evidence" value="ECO:0007669"/>
    <property type="project" value="TreeGrafter"/>
</dbReference>
<evidence type="ECO:0000256" key="8">
    <source>
        <dbReference type="SAM" id="MobiDB-lite"/>
    </source>
</evidence>
<dbReference type="GO" id="GO:0005634">
    <property type="term" value="C:nucleus"/>
    <property type="evidence" value="ECO:0007669"/>
    <property type="project" value="UniProtKB-SubCell"/>
</dbReference>
<dbReference type="AlphaFoldDB" id="A0AAE0I144"/>
<evidence type="ECO:0000313" key="10">
    <source>
        <dbReference type="EMBL" id="KAK3316334.1"/>
    </source>
</evidence>
<evidence type="ECO:0000313" key="11">
    <source>
        <dbReference type="Proteomes" id="UP001283341"/>
    </source>
</evidence>